<evidence type="ECO:0000313" key="6">
    <source>
        <dbReference type="EMBL" id="OWJ55538.1"/>
    </source>
</evidence>
<dbReference type="RefSeq" id="WP_055408414.1">
    <property type="nucleotide sequence ID" value="NZ_CP013011.1"/>
</dbReference>
<protein>
    <submittedName>
        <fullName evidence="5">Cytochrome c biogenesis factor</fullName>
    </submittedName>
</protein>
<evidence type="ECO:0000313" key="5">
    <source>
        <dbReference type="EMBL" id="ALL00831.1"/>
    </source>
</evidence>
<dbReference type="PRINTS" id="PR01410">
    <property type="entry name" value="CCBIOGENESIS"/>
</dbReference>
<evidence type="ECO:0000256" key="1">
    <source>
        <dbReference type="ARBA" id="ARBA00009186"/>
    </source>
</evidence>
<dbReference type="OrthoDB" id="15291at2157"/>
<organism evidence="5 7">
    <name type="scientific">Pyrodictium delaneyi</name>
    <dbReference type="NCBI Taxonomy" id="1273541"/>
    <lineage>
        <taxon>Archaea</taxon>
        <taxon>Thermoproteota</taxon>
        <taxon>Thermoprotei</taxon>
        <taxon>Desulfurococcales</taxon>
        <taxon>Pyrodictiaceae</taxon>
        <taxon>Pyrodictium</taxon>
    </lineage>
</organism>
<feature type="transmembrane region" description="Helical" evidence="3">
    <location>
        <begin position="322"/>
        <end position="346"/>
    </location>
</feature>
<feature type="transmembrane region" description="Helical" evidence="3">
    <location>
        <begin position="6"/>
        <end position="26"/>
    </location>
</feature>
<evidence type="ECO:0000259" key="4">
    <source>
        <dbReference type="Pfam" id="PF01578"/>
    </source>
</evidence>
<keyword evidence="3" id="KW-0472">Membrane</keyword>
<dbReference type="PANTHER" id="PTHR43653">
    <property type="entry name" value="CYTOCHROME C ASSEMBLY PROTEIN-RELATED"/>
    <property type="match status" value="1"/>
</dbReference>
<dbReference type="InterPro" id="IPR003567">
    <property type="entry name" value="Cyt_c_biogenesis"/>
</dbReference>
<dbReference type="GeneID" id="26099120"/>
<dbReference type="GO" id="GO:0016020">
    <property type="term" value="C:membrane"/>
    <property type="evidence" value="ECO:0007669"/>
    <property type="project" value="InterPro"/>
</dbReference>
<evidence type="ECO:0000313" key="8">
    <source>
        <dbReference type="Proteomes" id="UP000196694"/>
    </source>
</evidence>
<feature type="transmembrane region" description="Helical" evidence="3">
    <location>
        <begin position="161"/>
        <end position="183"/>
    </location>
</feature>
<comment type="similarity">
    <text evidence="1">Belongs to the CcmF/CycK/Ccl1/NrfE/CcsA family.</text>
</comment>
<feature type="transmembrane region" description="Helical" evidence="3">
    <location>
        <begin position="431"/>
        <end position="452"/>
    </location>
</feature>
<dbReference type="EMBL" id="CP013011">
    <property type="protein sequence ID" value="ALL00831.1"/>
    <property type="molecule type" value="Genomic_DNA"/>
</dbReference>
<sequence>MAIHYTGIVPAAAALVYVAALAYMLLRRDIEISAKLVKRAAILTIVGWLIYWIPFAILDYSLREVFWNTSPGLPLWMRLASAWAGGGGSLYLFATISAIATLYVIRSLAEAKKQDILVMGTAAVTLAAIVSAFANGAFSVMEERPASGAGLNPLLKSPWLYPHPLSTFGGYALLAVGMLALLAGLRRRGFLVYELGWALLTLGIMIGGYWSYETFGWGGYWAWDPVETSELMVWLAATLLPHAMVAVPSLVAFTEYLTLSSVFLGMYVTRSGLSPLHSFAAANIGVLVLLAVALVTLFLAFRRLGEFRLPSLENVRRSPFQAGMLIATIALFAATVFVYATLLLPSVLTAAGYEASVPQMQSGVRYFHPVLYPLLVAMLAAIPLAFTGDKLGWKGYTALLLTTTIVSILAGLAAFQGSLVLAPLSSRETNALMAFGLPWAGLAAAATILYIALRLRNRGGRLAWERMTGISLLHLGLAVVVIGVLLSGTYSFNEAYFIDASLKPGEPLVLPNGVKIELVDYRFELSNSMVDIYTGYAGRATSYLLAWNTLAMLASDYGQKVKQALEAEKLLEANETLRTLVELAVKAHISATRGNITITGAANVTGIDLFTGAKTPIAENINITIELVNPRVMAALEPLRDNLGRVKAAKLRIYISADEAIVAGLLGGNITARTVLDIGFADPVKLVLGNTSFEISQLYLLATGHTGHPAVEHRGNTFTYKPVVVIPSGRVEVGGYHIANPLDVPASLAAYIESRRDPFLQRLLNSGLAEILSSDAVVKALNPPGCEPVAETPHGGCFGYVDVPRTVPETAWLILDLRIERGDKVREETVGLRFESYGEVQGIHGLVTKVVHPRVGLTDVYIAIHAPVVTPEWGVAGYHELLVYYLHAVYQSMNLTPAQRIALAALMASGYMMDTALSINDPAQRGRFLEQAALELYLLAESFNPQNTTIVRQGLPIQVKLVPGVALVWYGTVIMAASAVYTAIIAAYTARKGRA</sequence>
<keyword evidence="3" id="KW-0812">Transmembrane</keyword>
<feature type="transmembrane region" description="Helical" evidence="3">
    <location>
        <begin position="967"/>
        <end position="990"/>
    </location>
</feature>
<dbReference type="InterPro" id="IPR002541">
    <property type="entry name" value="Cyt_c_assembly"/>
</dbReference>
<dbReference type="Proteomes" id="UP000196694">
    <property type="component" value="Unassembled WGS sequence"/>
</dbReference>
<dbReference type="Pfam" id="PF01578">
    <property type="entry name" value="Cytochrom_C_asm"/>
    <property type="match status" value="1"/>
</dbReference>
<dbReference type="KEGG" id="pdl:Pyrde_0781"/>
<feature type="transmembrane region" description="Helical" evidence="3">
    <location>
        <begin position="472"/>
        <end position="492"/>
    </location>
</feature>
<feature type="transmembrane region" description="Helical" evidence="3">
    <location>
        <begin position="279"/>
        <end position="301"/>
    </location>
</feature>
<feature type="transmembrane region" description="Helical" evidence="3">
    <location>
        <begin position="82"/>
        <end position="105"/>
    </location>
</feature>
<reference evidence="6 8" key="2">
    <citation type="submission" date="2017-05" db="EMBL/GenBank/DDBJ databases">
        <title>The draft genome of the hyperthermophilic archaeon 'Pyrodictium delaneyi strain Hulk', an iron and nitrate reducer, reveals the capacity for sulfate reduction.</title>
        <authorList>
            <person name="Demey L.M."/>
            <person name="Miller C."/>
            <person name="Manzella M."/>
            <person name="Reguera G."/>
            <person name="Kashefi K."/>
        </authorList>
    </citation>
    <scope>NUCLEOTIDE SEQUENCE [LARGE SCALE GENOMIC DNA]</scope>
    <source>
        <strain evidence="6 8">Hulk</strain>
    </source>
</reference>
<keyword evidence="8" id="KW-1185">Reference proteome</keyword>
<feature type="transmembrane region" description="Helical" evidence="3">
    <location>
        <begin position="190"/>
        <end position="211"/>
    </location>
</feature>
<evidence type="ECO:0000256" key="3">
    <source>
        <dbReference type="SAM" id="Phobius"/>
    </source>
</evidence>
<evidence type="ECO:0000256" key="2">
    <source>
        <dbReference type="ARBA" id="ARBA00022748"/>
    </source>
</evidence>
<dbReference type="GO" id="GO:0015232">
    <property type="term" value="F:heme transmembrane transporter activity"/>
    <property type="evidence" value="ECO:0007669"/>
    <property type="project" value="InterPro"/>
</dbReference>
<feature type="domain" description="Cytochrome c assembly protein" evidence="4">
    <location>
        <begin position="89"/>
        <end position="271"/>
    </location>
</feature>
<proteinExistence type="inferred from homology"/>
<feature type="transmembrane region" description="Helical" evidence="3">
    <location>
        <begin position="366"/>
        <end position="386"/>
    </location>
</feature>
<dbReference type="AlphaFoldDB" id="A0A0P0N1U0"/>
<dbReference type="GO" id="GO:0017004">
    <property type="term" value="P:cytochrome complex assembly"/>
    <property type="evidence" value="ECO:0007669"/>
    <property type="project" value="UniProtKB-KW"/>
</dbReference>
<dbReference type="PANTHER" id="PTHR43653:SF1">
    <property type="entry name" value="CYTOCHROME C-TYPE BIOGENESIS PROTEIN CCMF"/>
    <property type="match status" value="1"/>
</dbReference>
<keyword evidence="3" id="KW-1133">Transmembrane helix</keyword>
<feature type="transmembrane region" description="Helical" evidence="3">
    <location>
        <begin position="117"/>
        <end position="141"/>
    </location>
</feature>
<accession>A0A0P0N1U0</accession>
<name>A0A0P0N1U0_9CREN</name>
<dbReference type="Proteomes" id="UP000058613">
    <property type="component" value="Chromosome"/>
</dbReference>
<feature type="transmembrane region" description="Helical" evidence="3">
    <location>
        <begin position="398"/>
        <end position="419"/>
    </location>
</feature>
<dbReference type="EMBL" id="NCQP01000001">
    <property type="protein sequence ID" value="OWJ55538.1"/>
    <property type="molecule type" value="Genomic_DNA"/>
</dbReference>
<reference evidence="5 7" key="1">
    <citation type="submission" date="2015-10" db="EMBL/GenBank/DDBJ databases">
        <title>Complete genome sequence of hyperthermophilic archaeon Pyrodictium delaneyi Su06.</title>
        <authorList>
            <person name="Jung J.-H."/>
            <person name="Lin J."/>
            <person name="Holden J.F."/>
            <person name="Park C.-S."/>
        </authorList>
    </citation>
    <scope>NUCLEOTIDE SEQUENCE [LARGE SCALE GENOMIC DNA]</scope>
    <source>
        <strain evidence="5 7">Su06</strain>
    </source>
</reference>
<gene>
    <name evidence="6" type="ORF">Pdsh_01745</name>
    <name evidence="5" type="ORF">Pyrde_0781</name>
</gene>
<dbReference type="STRING" id="1273541.Pyrde_0781"/>
<feature type="transmembrane region" description="Helical" evidence="3">
    <location>
        <begin position="231"/>
        <end position="251"/>
    </location>
</feature>
<feature type="transmembrane region" description="Helical" evidence="3">
    <location>
        <begin position="40"/>
        <end position="62"/>
    </location>
</feature>
<keyword evidence="2" id="KW-0201">Cytochrome c-type biogenesis</keyword>
<evidence type="ECO:0000313" key="7">
    <source>
        <dbReference type="Proteomes" id="UP000058613"/>
    </source>
</evidence>
<feature type="transmembrane region" description="Helical" evidence="3">
    <location>
        <begin position="256"/>
        <end position="273"/>
    </location>
</feature>
<dbReference type="PATRIC" id="fig|1273541.4.peg.843"/>
<dbReference type="GO" id="GO:0020037">
    <property type="term" value="F:heme binding"/>
    <property type="evidence" value="ECO:0007669"/>
    <property type="project" value="InterPro"/>
</dbReference>